<gene>
    <name evidence="1" type="ORF">E5336_00115</name>
</gene>
<organism evidence="1 2">
    <name type="scientific">Dubosiella muris</name>
    <dbReference type="NCBI Taxonomy" id="3038133"/>
    <lineage>
        <taxon>Bacteria</taxon>
        <taxon>Bacillati</taxon>
        <taxon>Bacillota</taxon>
        <taxon>Erysipelotrichia</taxon>
        <taxon>Erysipelotrichales</taxon>
        <taxon>Erysipelotrichaceae</taxon>
        <taxon>Dubosiella</taxon>
    </lineage>
</organism>
<reference evidence="1" key="1">
    <citation type="submission" date="2019-04" db="EMBL/GenBank/DDBJ databases">
        <title>Microbes associate with the intestines of laboratory mice.</title>
        <authorList>
            <person name="Navarre W."/>
            <person name="Wong E."/>
            <person name="Huang K."/>
            <person name="Tropini C."/>
            <person name="Ng K."/>
            <person name="Yu B."/>
        </authorList>
    </citation>
    <scope>NUCLEOTIDE SEQUENCE</scope>
    <source>
        <strain evidence="1">NM09_H32</strain>
    </source>
</reference>
<proteinExistence type="predicted"/>
<keyword evidence="2" id="KW-1185">Reference proteome</keyword>
<comment type="caution">
    <text evidence="1">The sequence shown here is derived from an EMBL/GenBank/DDBJ whole genome shotgun (WGS) entry which is preliminary data.</text>
</comment>
<dbReference type="Proteomes" id="UP000308836">
    <property type="component" value="Unassembled WGS sequence"/>
</dbReference>
<protein>
    <submittedName>
        <fullName evidence="1">Uncharacterized protein</fullName>
    </submittedName>
</protein>
<dbReference type="EMBL" id="SRYG01000001">
    <property type="protein sequence ID" value="TGY67221.1"/>
    <property type="molecule type" value="Genomic_DNA"/>
</dbReference>
<accession>A0AC61RBW9</accession>
<evidence type="ECO:0000313" key="2">
    <source>
        <dbReference type="Proteomes" id="UP000308836"/>
    </source>
</evidence>
<sequence length="277" mass="28862">MKKIISFFAVCSLILLAGCSATSKKTETLKTIQLDPEADKVLVDTDTDIHIKTDPATIQLTDKDFTCSGGNVKVTKDNAEFSASDAGTYTISAKQGNVTSNTITITVVAEESELVAAADTDQTTSSAPATDDSQTTSNDATTSTDNTASSSSNAGSSASTQTQTQNPGEASPDAIDVATILSDPDDYVGQSITIIGALPQTAAYDANNNPYEIIYPTSGGSDINDPSDRLRLEGANVTIGGCIAELTGTLEKQKIGNDQYVFNVTSFEEVSDESAHS</sequence>
<name>A0AC61RBW9_9FIRM</name>
<evidence type="ECO:0000313" key="1">
    <source>
        <dbReference type="EMBL" id="TGY67221.1"/>
    </source>
</evidence>